<name>A0A1J1GXV5_PLAGA</name>
<feature type="region of interest" description="Disordered" evidence="2">
    <location>
        <begin position="663"/>
        <end position="691"/>
    </location>
</feature>
<feature type="compositionally biased region" description="Low complexity" evidence="2">
    <location>
        <begin position="540"/>
        <end position="555"/>
    </location>
</feature>
<evidence type="ECO:0000256" key="2">
    <source>
        <dbReference type="SAM" id="MobiDB-lite"/>
    </source>
</evidence>
<dbReference type="GeneID" id="39732297"/>
<feature type="region of interest" description="Disordered" evidence="2">
    <location>
        <begin position="454"/>
        <end position="594"/>
    </location>
</feature>
<feature type="region of interest" description="Disordered" evidence="2">
    <location>
        <begin position="288"/>
        <end position="310"/>
    </location>
</feature>
<feature type="compositionally biased region" description="Polar residues" evidence="2">
    <location>
        <begin position="365"/>
        <end position="384"/>
    </location>
</feature>
<evidence type="ECO:0000313" key="4">
    <source>
        <dbReference type="Proteomes" id="UP000220797"/>
    </source>
</evidence>
<evidence type="ECO:0000313" key="3">
    <source>
        <dbReference type="EMBL" id="CRG97394.1"/>
    </source>
</evidence>
<feature type="compositionally biased region" description="Low complexity" evidence="2">
    <location>
        <begin position="415"/>
        <end position="434"/>
    </location>
</feature>
<proteinExistence type="predicted"/>
<accession>A0A1J1GXV5</accession>
<feature type="compositionally biased region" description="Polar residues" evidence="2">
    <location>
        <begin position="454"/>
        <end position="470"/>
    </location>
</feature>
<organism evidence="3 4">
    <name type="scientific">Plasmodium gallinaceum</name>
    <dbReference type="NCBI Taxonomy" id="5849"/>
    <lineage>
        <taxon>Eukaryota</taxon>
        <taxon>Sar</taxon>
        <taxon>Alveolata</taxon>
        <taxon>Apicomplexa</taxon>
        <taxon>Aconoidasida</taxon>
        <taxon>Haemosporida</taxon>
        <taxon>Plasmodiidae</taxon>
        <taxon>Plasmodium</taxon>
        <taxon>Plasmodium (Haemamoeba)</taxon>
    </lineage>
</organism>
<evidence type="ECO:0000256" key="1">
    <source>
        <dbReference type="SAM" id="Coils"/>
    </source>
</evidence>
<feature type="compositionally biased region" description="Polar residues" evidence="2">
    <location>
        <begin position="526"/>
        <end position="539"/>
    </location>
</feature>
<dbReference type="EMBL" id="CVMV01000097">
    <property type="protein sequence ID" value="CRG97394.1"/>
    <property type="molecule type" value="Genomic_DNA"/>
</dbReference>
<dbReference type="RefSeq" id="XP_028530196.1">
    <property type="nucleotide sequence ID" value="XM_028673778.1"/>
</dbReference>
<keyword evidence="1" id="KW-0175">Coiled coil</keyword>
<comment type="caution">
    <text evidence="3">The sequence shown here is derived from an EMBL/GenBank/DDBJ whole genome shotgun (WGS) entry which is preliminary data.</text>
</comment>
<dbReference type="Proteomes" id="UP000220797">
    <property type="component" value="Unassembled WGS sequence"/>
</dbReference>
<feature type="compositionally biased region" description="Low complexity" evidence="2">
    <location>
        <begin position="490"/>
        <end position="525"/>
    </location>
</feature>
<feature type="compositionally biased region" description="Polar residues" evidence="2">
    <location>
        <begin position="678"/>
        <end position="691"/>
    </location>
</feature>
<dbReference type="OrthoDB" id="348930at2759"/>
<dbReference type="VEuPathDB" id="PlasmoDB:PGAL8A_00376700"/>
<gene>
    <name evidence="3" type="ORF">PGAL8A_00376700</name>
</gene>
<feature type="compositionally biased region" description="Low complexity" evidence="2">
    <location>
        <begin position="663"/>
        <end position="675"/>
    </location>
</feature>
<feature type="compositionally biased region" description="Low complexity" evidence="2">
    <location>
        <begin position="566"/>
        <end position="594"/>
    </location>
</feature>
<feature type="region of interest" description="Disordered" evidence="2">
    <location>
        <begin position="339"/>
        <end position="435"/>
    </location>
</feature>
<feature type="coiled-coil region" evidence="1">
    <location>
        <begin position="1762"/>
        <end position="1789"/>
    </location>
</feature>
<keyword evidence="4" id="KW-1185">Reference proteome</keyword>
<reference evidence="3" key="1">
    <citation type="submission" date="2015-04" db="EMBL/GenBank/DDBJ databases">
        <authorList>
            <consortium name="Pathogen Informatics"/>
        </authorList>
    </citation>
    <scope>NUCLEOTIDE SEQUENCE [LARGE SCALE GENOMIC DNA]</scope>
    <source>
        <strain evidence="3">8A</strain>
    </source>
</reference>
<feature type="compositionally biased region" description="Low complexity" evidence="2">
    <location>
        <begin position="389"/>
        <end position="404"/>
    </location>
</feature>
<sequence>MKKNSTSKNARLLTELEEISCMLNQKNATIENNNNLSNDTIKLNTEIKSFMDDTRNELQFYLEDNNIKNDTEKCQKASSYINWRGMDYVNLLLSEKEDYNISCLVEKWNKKKGSFEKSIDEEINSTCNVTTFDYCAILNKNENCTRPYEYNDLSVSPLLTYDQLNNATYSTNKTQIIEDRRLSFLNITNDMSYYHFRVYEKDRSERNCGKWSMYIYKRGKQFVNMAENELYDDHLYINDSIRIWNAHSNTLQNTELEDTGIQCNMTTLIHQIKERQNTADPYNLDWLSSNSTQNKSNETLNNTTTLPDVLQPTTVTPKELLNATTTNLSDNNTTIVNNVNNVNSSENTLTNVTSVPPVTEDQIDPKTSTTSSPVDSTQSNSLTLKKTMHSITNNISNTTSSSHSPKVVTSPTTETLPSNSTTSSGTPSVTPLPGEISATTAIDYSNTTMKSFTNNTAPSTTITPPLTTASLPPESAISVKKIIPTNSTESPTIDSSPTTMTTTPSHSSPPSLPSSTPTITILPSTNNSVSPTDNTEQPTSTIDSSISGKKSSSIHKPADSISNMESSTSNTTHSAATSSFSTEIKPSATTSSISSKNISVINHDSPTDDMNTSKINYESINTTEASTITPKPSMPTIVYPTTVTESFKDGSILPTTVDTNITTTSPLTDSSTPFSINGIENSTTTIEPSTNRVASPETDVISPAINTTSLMSDITSPTPLLYSPDNTSILTNTTAIVPITNNNLPSNQTDIIQTQNQQNIHAPLKQIQQHVNVRNCTENTLPCPNATVPYTLTPTKSSDPIEVPPTVTPKGDLLIPMVSGGIFLLGIIFFLILLCKYTPIGSWIRNRKSKKKKARKKIKKITREPLLMDTNNTKNESINRENYSFLHHEKEIPLCDMSLKNRKDLKYKEVKKSKAHKGMHMENEKDLKYKQVKKSKEHDGMYMENEKDLKYEQLKKFKEHDGMYMENEKDLKHEQIKKFKSHEVTYVENEDDLKFEQMKESKANEGMYMENEKDLKYEQIKKFKSHEVTYVENEDDLKFEQMKESKANEGMYMENEIDLKYEEMKKSKAHEGIYMENENKCIREVVDISKKHENESILVEKLYPDDPRNEIEEIELNVNKSRNEIKDELNKNILEKDPVHIVWHISNGTLNEEKANEINSQKEKSTCENEMKNLENKRSLNDEVCSWNTWINIHLIALLEYKKEEWKLNKTEFFNICLEEIKKDGENSNLKDMGNNFVMKIKEENTTDTIDKNSSILDKYKNEEWFINLKKEWEQEQEKHLQYLEGHEIKKMSELGLNNFILGKKKNIWKKWIEWKIEHSHKYKNQNWFIKLLEEYEKEDIHENIKEEKIENKGNNGIDECEMKKNLESRILLDIYMMVLEECTKEEWEKEEEFFKANMEEIKKYKNLEEKTNILDKIESERSWNFISEKKKEQIEKWKREKWFIELMLEWKNNEEKYMMETNKEILVKKNKERIINVILEKKRNIWKKHCENIYRKWKEDDNNEEWFTKLVNIYENEQNEYKNRIYKNSIGKKKENVKNIERCEPATEFNKKGEEKMRKYERNCLEESYEKNNSIINKKKLKWKTLIEIYMVIFEEYRKEEWLLNRGKFLEICLEEFIEEEKEKYPKKIENDLEMMREGEEDISTLMIEKQKILWKKWVKRNKRMSEKWKNEEWFINLKKEWEKEQENFDELTKESEISDIKAGKNPMLEKQKRIWKQWIKKQRMWFIQHSEEEWFNDILEDYEKEQECMKGITKEDTKKAKEIHENIKEFKQERDEEIKKYKKKEKLMQKVLIEIHMTLLEECLKDEWQKEKEYFFKTMMEELKIQENLDEHVIILEIKKKRSRNAILDIEKVEIEKWKKKKWFIELMLEMNNKEKKYIKDIYEDMIAKRNEDGIKNPMLEMQKIIWKKHCEDIHRKWIEKNNKEILQH</sequence>
<feature type="compositionally biased region" description="Low complexity" evidence="2">
    <location>
        <begin position="339"/>
        <end position="355"/>
    </location>
</feature>
<protein>
    <submittedName>
        <fullName evidence="3">Surface-associated interspersed protein (SURFIN)</fullName>
    </submittedName>
</protein>